<dbReference type="GO" id="GO:0008168">
    <property type="term" value="F:methyltransferase activity"/>
    <property type="evidence" value="ECO:0007669"/>
    <property type="project" value="TreeGrafter"/>
</dbReference>
<dbReference type="InterPro" id="IPR029063">
    <property type="entry name" value="SAM-dependent_MTases_sf"/>
</dbReference>
<evidence type="ECO:0000256" key="1">
    <source>
        <dbReference type="SAM" id="MobiDB-lite"/>
    </source>
</evidence>
<proteinExistence type="predicted"/>
<sequence length="340" mass="38500">MLDSAGGLARAAVDSWPGYTVHNPGSGGKEQARRQETTDQMEPVGVGSVLVQPQALEQHPTVRLPQPPQVAAFARRYLIDTDYLLPKDLIEANRLDFQHFYLKHVLKSNYLAPLDKERVRSILDVGCGTGRWVIEMARAFPQARVYGIDLEWSTPSQKLPPNVSFLQGDVLQGLPFSEHTFDYVHQRLLAMGIPAKRWPFLLQELQRVTAPGGWIELFEGGDTFVNAGPALRLFIEWYRQASKRAGYDPAIADRLGNLFQGLGLHHVRLETLSVPVGPWGRHEGVMLQKNLMATFPGLFPLLQQQLNIEEGQFNTVLREINREIEMLQIEYQYYVVYGQK</sequence>
<evidence type="ECO:0000313" key="4">
    <source>
        <dbReference type="Proteomes" id="UP000248706"/>
    </source>
</evidence>
<protein>
    <recommendedName>
        <fullName evidence="2">Methyltransferase domain-containing protein</fullName>
    </recommendedName>
</protein>
<dbReference type="PANTHER" id="PTHR43591">
    <property type="entry name" value="METHYLTRANSFERASE"/>
    <property type="match status" value="1"/>
</dbReference>
<dbReference type="CDD" id="cd02440">
    <property type="entry name" value="AdoMet_MTases"/>
    <property type="match status" value="1"/>
</dbReference>
<evidence type="ECO:0000259" key="2">
    <source>
        <dbReference type="Pfam" id="PF13649"/>
    </source>
</evidence>
<evidence type="ECO:0000313" key="3">
    <source>
        <dbReference type="EMBL" id="RAQ96534.1"/>
    </source>
</evidence>
<feature type="region of interest" description="Disordered" evidence="1">
    <location>
        <begin position="19"/>
        <end position="41"/>
    </location>
</feature>
<name>A0A328VN12_9CHLR</name>
<comment type="caution">
    <text evidence="3">The sequence shown here is derived from an EMBL/GenBank/DDBJ whole genome shotgun (WGS) entry which is preliminary data.</text>
</comment>
<dbReference type="Gene3D" id="3.40.50.150">
    <property type="entry name" value="Vaccinia Virus protein VP39"/>
    <property type="match status" value="1"/>
</dbReference>
<keyword evidence="4" id="KW-1185">Reference proteome</keyword>
<gene>
    <name evidence="3" type="ORF">A4R35_13390</name>
</gene>
<dbReference type="PANTHER" id="PTHR43591:SF24">
    <property type="entry name" value="2-METHOXY-6-POLYPRENYL-1,4-BENZOQUINOL METHYLASE, MITOCHONDRIAL"/>
    <property type="match status" value="1"/>
</dbReference>
<dbReference type="Pfam" id="PF13649">
    <property type="entry name" value="Methyltransf_25"/>
    <property type="match status" value="1"/>
</dbReference>
<accession>A0A328VN12</accession>
<dbReference type="SUPFAM" id="SSF53335">
    <property type="entry name" value="S-adenosyl-L-methionine-dependent methyltransferases"/>
    <property type="match status" value="1"/>
</dbReference>
<dbReference type="EMBL" id="MCIF01000002">
    <property type="protein sequence ID" value="RAQ96534.1"/>
    <property type="molecule type" value="Genomic_DNA"/>
</dbReference>
<dbReference type="AlphaFoldDB" id="A0A328VN12"/>
<reference evidence="3 4" key="1">
    <citation type="submission" date="2016-08" db="EMBL/GenBank/DDBJ databases">
        <title>Analysis of Carbohydrate Active Enzymes in Thermogemmatispora T81 Reveals Carbohydrate Degradation Ability.</title>
        <authorList>
            <person name="Tomazini A."/>
            <person name="Lal S."/>
            <person name="Stott M."/>
            <person name="Henrissat B."/>
            <person name="Polikarpov I."/>
            <person name="Sparling R."/>
            <person name="Levin D.B."/>
        </authorList>
    </citation>
    <scope>NUCLEOTIDE SEQUENCE [LARGE SCALE GENOMIC DNA]</scope>
    <source>
        <strain evidence="3 4">T81</strain>
    </source>
</reference>
<dbReference type="Proteomes" id="UP000248706">
    <property type="component" value="Unassembled WGS sequence"/>
</dbReference>
<feature type="domain" description="Methyltransferase" evidence="2">
    <location>
        <begin position="122"/>
        <end position="213"/>
    </location>
</feature>
<organism evidence="3 4">
    <name type="scientific">Thermogemmatispora tikiterensis</name>
    <dbReference type="NCBI Taxonomy" id="1825093"/>
    <lineage>
        <taxon>Bacteria</taxon>
        <taxon>Bacillati</taxon>
        <taxon>Chloroflexota</taxon>
        <taxon>Ktedonobacteria</taxon>
        <taxon>Thermogemmatisporales</taxon>
        <taxon>Thermogemmatisporaceae</taxon>
        <taxon>Thermogemmatispora</taxon>
    </lineage>
</organism>
<dbReference type="InterPro" id="IPR041698">
    <property type="entry name" value="Methyltransf_25"/>
</dbReference>